<name>A0A0H2X2H3_CHLTA</name>
<organism evidence="2 3">
    <name type="scientific">Chlamydia trachomatis serovar A (strain ATCC VR-571B / DSM 19440 / HAR-13)</name>
    <dbReference type="NCBI Taxonomy" id="315277"/>
    <lineage>
        <taxon>Bacteria</taxon>
        <taxon>Pseudomonadati</taxon>
        <taxon>Chlamydiota</taxon>
        <taxon>Chlamydiia</taxon>
        <taxon>Chlamydiales</taxon>
        <taxon>Chlamydiaceae</taxon>
        <taxon>Chlamydia/Chlamydophila group</taxon>
        <taxon>Chlamydia</taxon>
    </lineage>
</organism>
<dbReference type="AlphaFoldDB" id="A0A0H2X2H3"/>
<protein>
    <submittedName>
        <fullName evidence="2">Uncharacterized protein</fullName>
    </submittedName>
</protein>
<evidence type="ECO:0000256" key="1">
    <source>
        <dbReference type="SAM" id="MobiDB-lite"/>
    </source>
</evidence>
<dbReference type="KEGG" id="cta:CTA_0459"/>
<dbReference type="EMBL" id="CP000051">
    <property type="protein sequence ID" value="AAX50691.1"/>
    <property type="molecule type" value="Genomic_DNA"/>
</dbReference>
<reference evidence="2 3" key="1">
    <citation type="journal article" date="2005" name="Infect. Immun.">
        <title>Comparative genomic analysis of Chlamydia trachomatis oculotropic and genitotropic strains.</title>
        <authorList>
            <person name="Carlson J.H."/>
            <person name="Porcella S.F."/>
            <person name="McClarty G."/>
            <person name="Caldwell H.D."/>
        </authorList>
    </citation>
    <scope>NUCLEOTIDE SEQUENCE [LARGE SCALE GENOMIC DNA]</scope>
    <source>
        <strain evidence="3">ATCC VR-571B / DSM 19440 / HAR-13</strain>
    </source>
</reference>
<dbReference type="HOGENOM" id="CLU_3116017_0_0_0"/>
<accession>A0A0H2X2H3</accession>
<gene>
    <name evidence="2" type="ordered locus">CTA_0459</name>
</gene>
<sequence>MLGYFMTRMSKQARRRAQSPKKRKPVYAVQHPQDAPRIAFKAHTNTAKGVGVFVPQIG</sequence>
<feature type="compositionally biased region" description="Basic residues" evidence="1">
    <location>
        <begin position="11"/>
        <end position="25"/>
    </location>
</feature>
<feature type="region of interest" description="Disordered" evidence="1">
    <location>
        <begin position="1"/>
        <end position="26"/>
    </location>
</feature>
<evidence type="ECO:0000313" key="3">
    <source>
        <dbReference type="Proteomes" id="UP000002532"/>
    </source>
</evidence>
<dbReference type="Proteomes" id="UP000002532">
    <property type="component" value="Chromosome"/>
</dbReference>
<keyword evidence="3" id="KW-1185">Reference proteome</keyword>
<proteinExistence type="predicted"/>
<evidence type="ECO:0000313" key="2">
    <source>
        <dbReference type="EMBL" id="AAX50691.1"/>
    </source>
</evidence>